<evidence type="ECO:0000256" key="5">
    <source>
        <dbReference type="PROSITE-ProRule" id="PRU01240"/>
    </source>
</evidence>
<gene>
    <name evidence="9" type="ORF">CCMA1212_003755</name>
</gene>
<proteinExistence type="inferred from homology"/>
<keyword evidence="4 5" id="KW-0720">Serine protease</keyword>
<evidence type="ECO:0000256" key="6">
    <source>
        <dbReference type="SAM" id="MobiDB-lite"/>
    </source>
</evidence>
<dbReference type="SUPFAM" id="SSF52743">
    <property type="entry name" value="Subtilisin-like"/>
    <property type="match status" value="1"/>
</dbReference>
<feature type="active site" description="Charge relay system" evidence="5">
    <location>
        <position position="757"/>
    </location>
</feature>
<feature type="domain" description="Peptidase S8/S53" evidence="8">
    <location>
        <begin position="713"/>
        <end position="931"/>
    </location>
</feature>
<keyword evidence="7" id="KW-0472">Membrane</keyword>
<feature type="compositionally biased region" description="Basic and acidic residues" evidence="6">
    <location>
        <begin position="275"/>
        <end position="316"/>
    </location>
</feature>
<comment type="similarity">
    <text evidence="1 5">Belongs to the peptidase S8 family.</text>
</comment>
<dbReference type="InterPro" id="IPR051048">
    <property type="entry name" value="Peptidase_S8/S53_subtilisin"/>
</dbReference>
<evidence type="ECO:0000256" key="4">
    <source>
        <dbReference type="ARBA" id="ARBA00022825"/>
    </source>
</evidence>
<dbReference type="Pfam" id="PF00023">
    <property type="entry name" value="Ank"/>
    <property type="match status" value="1"/>
</dbReference>
<evidence type="ECO:0000256" key="3">
    <source>
        <dbReference type="ARBA" id="ARBA00022801"/>
    </source>
</evidence>
<dbReference type="GeneID" id="300575540"/>
<keyword evidence="2 5" id="KW-0645">Protease</keyword>
<dbReference type="PROSITE" id="PS51892">
    <property type="entry name" value="SUBTILASE"/>
    <property type="match status" value="1"/>
</dbReference>
<evidence type="ECO:0000256" key="1">
    <source>
        <dbReference type="ARBA" id="ARBA00011073"/>
    </source>
</evidence>
<dbReference type="RefSeq" id="XP_073560138.1">
    <property type="nucleotide sequence ID" value="XM_073701090.1"/>
</dbReference>
<name>A0ABY2H6K7_9HYPO</name>
<keyword evidence="3 5" id="KW-0378">Hydrolase</keyword>
<evidence type="ECO:0000256" key="2">
    <source>
        <dbReference type="ARBA" id="ARBA00022670"/>
    </source>
</evidence>
<dbReference type="InterPro" id="IPR036852">
    <property type="entry name" value="Peptidase_S8/S53_dom_sf"/>
</dbReference>
<dbReference type="InterPro" id="IPR002110">
    <property type="entry name" value="Ankyrin_rpt"/>
</dbReference>
<evidence type="ECO:0000256" key="7">
    <source>
        <dbReference type="SAM" id="Phobius"/>
    </source>
</evidence>
<keyword evidence="10" id="KW-1185">Reference proteome</keyword>
<dbReference type="PANTHER" id="PTHR43399">
    <property type="entry name" value="SUBTILISIN-RELATED"/>
    <property type="match status" value="1"/>
</dbReference>
<evidence type="ECO:0000313" key="9">
    <source>
        <dbReference type="EMBL" id="TFB03937.1"/>
    </source>
</evidence>
<dbReference type="Gene3D" id="3.40.50.200">
    <property type="entry name" value="Peptidase S8/S53 domain"/>
    <property type="match status" value="1"/>
</dbReference>
<feature type="transmembrane region" description="Helical" evidence="7">
    <location>
        <begin position="918"/>
        <end position="940"/>
    </location>
</feature>
<dbReference type="Gene3D" id="1.25.40.20">
    <property type="entry name" value="Ankyrin repeat-containing domain"/>
    <property type="match status" value="1"/>
</dbReference>
<dbReference type="PANTHER" id="PTHR43399:SF4">
    <property type="entry name" value="CELL WALL-ASSOCIATED PROTEASE"/>
    <property type="match status" value="1"/>
</dbReference>
<dbReference type="EMBL" id="PPTA01000004">
    <property type="protein sequence ID" value="TFB03937.1"/>
    <property type="molecule type" value="Genomic_DNA"/>
</dbReference>
<dbReference type="Proteomes" id="UP001642720">
    <property type="component" value="Unassembled WGS sequence"/>
</dbReference>
<sequence>MSPLIDDEERGAGSLAPEDEIEKAESKAGDDSSDEESDSDEEEGEVTNRGGKPVKELLEDVLKGIQDGTRDLTNESQLKSFKASGGDGHYLASNTADSRQPTALHIMAAMDKKELPKLDGRMEPLIRFLVEHENDLLRIQDRSGHTPLFLAIEAKKEKMVQWMCDAHPKISDILDISSNDKDKMNCLHIGIDKRVKFLDLLIDKAEPATLAAKDGDGNTPLHLAVEYKKCKKEQLDVIQKIIAKSDAAVQRSHNGDFNNDGLSPYLHHRESCRKALARAKEKERKSAKDEKAREKGLRARPDGGDADASRPNKETAPKPQGLAGPAAPGEQGPDPSSRPDKRPNIQIDSSRTKYGGKSQPIGNVNSPAVATAPQLMARDEKTPASRPNEGLAVKPTADARSVTDSGHKSRIDEATLKGVERLLKLHYLRSRSYNAAMEILYGRNTTSDYELYFDLSGHAIITQTELENLSSKLKFEDILQYVAIPRLNVEVNMNTANSKRSRGSGRSQKQDGDGRRDLCYIFDRLRKKGVKTILKVIIDDSMTPAHSDEAIEDALKFMDVEIWDWKRTDLCSEVICRVASKAREVNLYWSGNNAVLRGWSEEGGLKKLGELKTVHLHIQQGLESHSRTKQNVEDFCDRMKKLCPDVTVHKEWPVVQKDLMDANALAAGDQAEHSTKHEWLQCMKEFKRLLFDAERSYFDRGNVKVDESIEEPIKVALIDDGVDVKDLEFNFIGGRTFCTRDEKHNLNDPYYVSSTGHGTIMARQIQSLCPRAQFYILRLEDHASEEGSRQITAKSAALAIRAAVRKKVHIISMSWTIDPPEDEEERRFLDAAIVEAANADILMFCSASDKGAKQNLTYPSKATTKIFTIGAATASGAADSWVGNLGNINFIFPGTKVEMDGPRSGTDTSSREVTGSSVATALAAGLAALVLYCVQIRLYLATDQEKQKARRDFQLLKKHEHMMKALKDIGTTEESNHKFIEVWEVFGKKVEEKERYDQDRWLDLIADVGTILCRKIG</sequence>
<dbReference type="InterPro" id="IPR036770">
    <property type="entry name" value="Ankyrin_rpt-contain_sf"/>
</dbReference>
<comment type="caution">
    <text evidence="9">The sequence shown here is derived from an EMBL/GenBank/DDBJ whole genome shotgun (WGS) entry which is preliminary data.</text>
</comment>
<feature type="compositionally biased region" description="Acidic residues" evidence="6">
    <location>
        <begin position="31"/>
        <end position="45"/>
    </location>
</feature>
<organism evidence="9 10">
    <name type="scientific">Trichoderma ghanense</name>
    <dbReference type="NCBI Taxonomy" id="65468"/>
    <lineage>
        <taxon>Eukaryota</taxon>
        <taxon>Fungi</taxon>
        <taxon>Dikarya</taxon>
        <taxon>Ascomycota</taxon>
        <taxon>Pezizomycotina</taxon>
        <taxon>Sordariomycetes</taxon>
        <taxon>Hypocreomycetidae</taxon>
        <taxon>Hypocreales</taxon>
        <taxon>Hypocreaceae</taxon>
        <taxon>Trichoderma</taxon>
    </lineage>
</organism>
<dbReference type="InterPro" id="IPR015500">
    <property type="entry name" value="Peptidase_S8_subtilisin-rel"/>
</dbReference>
<dbReference type="CDD" id="cd07491">
    <property type="entry name" value="Peptidases_S8_7"/>
    <property type="match status" value="1"/>
</dbReference>
<dbReference type="InterPro" id="IPR000209">
    <property type="entry name" value="Peptidase_S8/S53_dom"/>
</dbReference>
<feature type="region of interest" description="Disordered" evidence="6">
    <location>
        <begin position="1"/>
        <end position="55"/>
    </location>
</feature>
<accession>A0ABY2H6K7</accession>
<keyword evidence="7" id="KW-0812">Transmembrane</keyword>
<feature type="active site" description="Charge relay system" evidence="5">
    <location>
        <position position="719"/>
    </location>
</feature>
<evidence type="ECO:0000259" key="8">
    <source>
        <dbReference type="Pfam" id="PF00082"/>
    </source>
</evidence>
<dbReference type="SMART" id="SM00248">
    <property type="entry name" value="ANK"/>
    <property type="match status" value="3"/>
</dbReference>
<dbReference type="Pfam" id="PF00082">
    <property type="entry name" value="Peptidase_S8"/>
    <property type="match status" value="1"/>
</dbReference>
<dbReference type="SUPFAM" id="SSF48403">
    <property type="entry name" value="Ankyrin repeat"/>
    <property type="match status" value="1"/>
</dbReference>
<dbReference type="PRINTS" id="PR00723">
    <property type="entry name" value="SUBTILISIN"/>
</dbReference>
<protein>
    <recommendedName>
        <fullName evidence="8">Peptidase S8/S53 domain-containing protein</fullName>
    </recommendedName>
</protein>
<evidence type="ECO:0000313" key="10">
    <source>
        <dbReference type="Proteomes" id="UP001642720"/>
    </source>
</evidence>
<feature type="region of interest" description="Disordered" evidence="6">
    <location>
        <begin position="275"/>
        <end position="366"/>
    </location>
</feature>
<reference evidence="9 10" key="1">
    <citation type="submission" date="2018-01" db="EMBL/GenBank/DDBJ databases">
        <title>Genome characterization of the sugarcane-associated fungus Trichoderma ghanense CCMA-1212 and their application in lignocelulose bioconversion.</title>
        <authorList>
            <person name="Steindorff A.S."/>
            <person name="Mendes T.D."/>
            <person name="Vilela E.S.D."/>
            <person name="Rodrigues D.S."/>
            <person name="Formighieri E.F."/>
            <person name="Melo I.S."/>
            <person name="Favaro L.C.L."/>
        </authorList>
    </citation>
    <scope>NUCLEOTIDE SEQUENCE [LARGE SCALE GENOMIC DNA]</scope>
    <source>
        <strain evidence="9 10">CCMA-1212</strain>
    </source>
</reference>
<feature type="region of interest" description="Disordered" evidence="6">
    <location>
        <begin position="378"/>
        <end position="408"/>
    </location>
</feature>
<keyword evidence="7" id="KW-1133">Transmembrane helix</keyword>
<feature type="active site" description="Charge relay system" evidence="5">
    <location>
        <position position="917"/>
    </location>
</feature>